<sequence>MQYYQYCSILDRLPTYLFRSGTPVVDIGSEEYNGEILHTVCNSTKEAEHQDSNLKPTVASDDICVFLAVLHVILCGSLEWKRIEEKFVSRVKI</sequence>
<comment type="caution">
    <text evidence="1">The sequence shown here is derived from an EMBL/GenBank/DDBJ whole genome shotgun (WGS) entry which is preliminary data.</text>
</comment>
<name>A0A4Y2NUP1_ARAVE</name>
<keyword evidence="2" id="KW-1185">Reference proteome</keyword>
<dbReference type="EMBL" id="BGPR01009753">
    <property type="protein sequence ID" value="GBN42050.1"/>
    <property type="molecule type" value="Genomic_DNA"/>
</dbReference>
<organism evidence="1 2">
    <name type="scientific">Araneus ventricosus</name>
    <name type="common">Orbweaver spider</name>
    <name type="synonym">Epeira ventricosa</name>
    <dbReference type="NCBI Taxonomy" id="182803"/>
    <lineage>
        <taxon>Eukaryota</taxon>
        <taxon>Metazoa</taxon>
        <taxon>Ecdysozoa</taxon>
        <taxon>Arthropoda</taxon>
        <taxon>Chelicerata</taxon>
        <taxon>Arachnida</taxon>
        <taxon>Araneae</taxon>
        <taxon>Araneomorphae</taxon>
        <taxon>Entelegynae</taxon>
        <taxon>Araneoidea</taxon>
        <taxon>Araneidae</taxon>
        <taxon>Araneus</taxon>
    </lineage>
</organism>
<evidence type="ECO:0000313" key="1">
    <source>
        <dbReference type="EMBL" id="GBN42050.1"/>
    </source>
</evidence>
<gene>
    <name evidence="1" type="ORF">AVEN_76332_1</name>
</gene>
<accession>A0A4Y2NUP1</accession>
<reference evidence="1 2" key="1">
    <citation type="journal article" date="2019" name="Sci. Rep.">
        <title>Orb-weaving spider Araneus ventricosus genome elucidates the spidroin gene catalogue.</title>
        <authorList>
            <person name="Kono N."/>
            <person name="Nakamura H."/>
            <person name="Ohtoshi R."/>
            <person name="Moran D.A.P."/>
            <person name="Shinohara A."/>
            <person name="Yoshida Y."/>
            <person name="Fujiwara M."/>
            <person name="Mori M."/>
            <person name="Tomita M."/>
            <person name="Arakawa K."/>
        </authorList>
    </citation>
    <scope>NUCLEOTIDE SEQUENCE [LARGE SCALE GENOMIC DNA]</scope>
</reference>
<protein>
    <submittedName>
        <fullName evidence="1">Uncharacterized protein</fullName>
    </submittedName>
</protein>
<dbReference type="AlphaFoldDB" id="A0A4Y2NUP1"/>
<dbReference type="Proteomes" id="UP000499080">
    <property type="component" value="Unassembled WGS sequence"/>
</dbReference>
<evidence type="ECO:0000313" key="2">
    <source>
        <dbReference type="Proteomes" id="UP000499080"/>
    </source>
</evidence>
<proteinExistence type="predicted"/>